<reference evidence="5 6" key="1">
    <citation type="submission" date="2019-07" db="EMBL/GenBank/DDBJ databases">
        <title>Whole genome shotgun sequence of Acetobacter nitrogenifigens NBRC 105050.</title>
        <authorList>
            <person name="Hosoyama A."/>
            <person name="Uohara A."/>
            <person name="Ohji S."/>
            <person name="Ichikawa N."/>
        </authorList>
    </citation>
    <scope>NUCLEOTIDE SEQUENCE [LARGE SCALE GENOMIC DNA]</scope>
    <source>
        <strain evidence="5 6">NBRC 105050</strain>
    </source>
</reference>
<protein>
    <submittedName>
        <fullName evidence="5">DeoR family transcriptional regulator</fullName>
    </submittedName>
</protein>
<dbReference type="GO" id="GO:0003677">
    <property type="term" value="F:DNA binding"/>
    <property type="evidence" value="ECO:0007669"/>
    <property type="project" value="UniProtKB-KW"/>
</dbReference>
<dbReference type="GO" id="GO:0003700">
    <property type="term" value="F:DNA-binding transcription factor activity"/>
    <property type="evidence" value="ECO:0007669"/>
    <property type="project" value="InterPro"/>
</dbReference>
<name>A0A511X6S1_9PROT</name>
<proteinExistence type="predicted"/>
<dbReference type="AlphaFoldDB" id="A0A511X6S1"/>
<accession>A0A511X6S1</accession>
<dbReference type="SMART" id="SM00420">
    <property type="entry name" value="HTH_DEOR"/>
    <property type="match status" value="1"/>
</dbReference>
<dbReference type="InterPro" id="IPR001034">
    <property type="entry name" value="DeoR_HTH"/>
</dbReference>
<evidence type="ECO:0000259" key="4">
    <source>
        <dbReference type="PROSITE" id="PS51000"/>
    </source>
</evidence>
<gene>
    <name evidence="5" type="ORF">ANI02nite_05370</name>
</gene>
<dbReference type="InterPro" id="IPR036390">
    <property type="entry name" value="WH_DNA-bd_sf"/>
</dbReference>
<dbReference type="InterPro" id="IPR037171">
    <property type="entry name" value="NagB/RpiA_transferase-like"/>
</dbReference>
<dbReference type="InterPro" id="IPR050313">
    <property type="entry name" value="Carb_Metab_HTH_regulators"/>
</dbReference>
<keyword evidence="2" id="KW-0238">DNA-binding</keyword>
<evidence type="ECO:0000256" key="2">
    <source>
        <dbReference type="ARBA" id="ARBA00023125"/>
    </source>
</evidence>
<dbReference type="SMART" id="SM01134">
    <property type="entry name" value="DeoRC"/>
    <property type="match status" value="1"/>
</dbReference>
<dbReference type="PROSITE" id="PS51000">
    <property type="entry name" value="HTH_DEOR_2"/>
    <property type="match status" value="1"/>
</dbReference>
<dbReference type="Proteomes" id="UP000321635">
    <property type="component" value="Unassembled WGS sequence"/>
</dbReference>
<dbReference type="RefSeq" id="WP_035376128.1">
    <property type="nucleotide sequence ID" value="NZ_AUBI01000002.1"/>
</dbReference>
<dbReference type="OrthoDB" id="9816363at2"/>
<dbReference type="PROSITE" id="PS00894">
    <property type="entry name" value="HTH_DEOR_1"/>
    <property type="match status" value="1"/>
</dbReference>
<evidence type="ECO:0000256" key="1">
    <source>
        <dbReference type="ARBA" id="ARBA00023015"/>
    </source>
</evidence>
<dbReference type="EMBL" id="BJYF01000002">
    <property type="protein sequence ID" value="GEN58653.1"/>
    <property type="molecule type" value="Genomic_DNA"/>
</dbReference>
<dbReference type="SUPFAM" id="SSF46785">
    <property type="entry name" value="Winged helix' DNA-binding domain"/>
    <property type="match status" value="1"/>
</dbReference>
<dbReference type="PANTHER" id="PTHR30363:SF44">
    <property type="entry name" value="AGA OPERON TRANSCRIPTIONAL REPRESSOR-RELATED"/>
    <property type="match status" value="1"/>
</dbReference>
<keyword evidence="3" id="KW-0804">Transcription</keyword>
<dbReference type="STRING" id="1120919.GCA_000429165_00555"/>
<dbReference type="InterPro" id="IPR018356">
    <property type="entry name" value="Tscrpt_reg_HTH_DeoR_CS"/>
</dbReference>
<dbReference type="Pfam" id="PF00455">
    <property type="entry name" value="DeoRC"/>
    <property type="match status" value="1"/>
</dbReference>
<feature type="domain" description="HTH deoR-type" evidence="4">
    <location>
        <begin position="14"/>
        <end position="69"/>
    </location>
</feature>
<dbReference type="SUPFAM" id="SSF100950">
    <property type="entry name" value="NagB/RpiA/CoA transferase-like"/>
    <property type="match status" value="1"/>
</dbReference>
<organism evidence="5 6">
    <name type="scientific">Acetobacter nitrogenifigens DSM 23921 = NBRC 105050</name>
    <dbReference type="NCBI Taxonomy" id="1120919"/>
    <lineage>
        <taxon>Bacteria</taxon>
        <taxon>Pseudomonadati</taxon>
        <taxon>Pseudomonadota</taxon>
        <taxon>Alphaproteobacteria</taxon>
        <taxon>Acetobacterales</taxon>
        <taxon>Acetobacteraceae</taxon>
        <taxon>Acetobacter</taxon>
    </lineage>
</organism>
<dbReference type="PRINTS" id="PR00037">
    <property type="entry name" value="HTHLACR"/>
</dbReference>
<comment type="caution">
    <text evidence="5">The sequence shown here is derived from an EMBL/GenBank/DDBJ whole genome shotgun (WGS) entry which is preliminary data.</text>
</comment>
<dbReference type="InterPro" id="IPR036388">
    <property type="entry name" value="WH-like_DNA-bd_sf"/>
</dbReference>
<evidence type="ECO:0000313" key="5">
    <source>
        <dbReference type="EMBL" id="GEN58653.1"/>
    </source>
</evidence>
<evidence type="ECO:0000256" key="3">
    <source>
        <dbReference type="ARBA" id="ARBA00023163"/>
    </source>
</evidence>
<evidence type="ECO:0000313" key="6">
    <source>
        <dbReference type="Proteomes" id="UP000321635"/>
    </source>
</evidence>
<sequence length="282" mass="30132">MARSVDTGGVSGAVTARRQALLQYVTANGNAQIDELAEHFATSRMTVHRDVQALAAEGLLRKVHGGVTTLSTGSVETSILHRSRRATHEKRAIANVASRLVSAGDIVVLDDSSTAAILSDYLVQKAPLIVITNSLGTGARLSSARGIELISLGGQYRPTFDAFFGNLCELSVSALRANTLFMSVSAIHGTAAYHQEQEVIKAKLAMMEIVDRRVLLVDSMKFDVSALNRLAVLTAFDIVITDAGIAPDTRSRLEDAGVNLQVASLRHERGANQAEVLQVAEE</sequence>
<keyword evidence="1" id="KW-0805">Transcription regulation</keyword>
<dbReference type="Pfam" id="PF08220">
    <property type="entry name" value="HTH_DeoR"/>
    <property type="match status" value="1"/>
</dbReference>
<keyword evidence="6" id="KW-1185">Reference proteome</keyword>
<dbReference type="PANTHER" id="PTHR30363">
    <property type="entry name" value="HTH-TYPE TRANSCRIPTIONAL REGULATOR SRLR-RELATED"/>
    <property type="match status" value="1"/>
</dbReference>
<dbReference type="InterPro" id="IPR014036">
    <property type="entry name" value="DeoR-like_C"/>
</dbReference>
<dbReference type="Gene3D" id="1.10.10.10">
    <property type="entry name" value="Winged helix-like DNA-binding domain superfamily/Winged helix DNA-binding domain"/>
    <property type="match status" value="1"/>
</dbReference>